<name>A0ABX8EMW2_9ACTN</name>
<protein>
    <recommendedName>
        <fullName evidence="1">Hemerythrin-like domain-containing protein</fullName>
    </recommendedName>
</protein>
<feature type="domain" description="Hemerythrin-like" evidence="1">
    <location>
        <begin position="13"/>
        <end position="126"/>
    </location>
</feature>
<evidence type="ECO:0000259" key="1">
    <source>
        <dbReference type="Pfam" id="PF01814"/>
    </source>
</evidence>
<evidence type="ECO:0000313" key="3">
    <source>
        <dbReference type="Proteomes" id="UP000679307"/>
    </source>
</evidence>
<dbReference type="Gene3D" id="1.20.120.520">
    <property type="entry name" value="nmb1532 protein domain like"/>
    <property type="match status" value="1"/>
</dbReference>
<dbReference type="InterPro" id="IPR012312">
    <property type="entry name" value="Hemerythrin-like"/>
</dbReference>
<accession>A0ABX8EMW2</accession>
<dbReference type="RefSeq" id="WP_214056573.1">
    <property type="nucleotide sequence ID" value="NZ_BAAAHS010000214.1"/>
</dbReference>
<organism evidence="2 3">
    <name type="scientific">Nocardioides aquaticus</name>
    <dbReference type="NCBI Taxonomy" id="160826"/>
    <lineage>
        <taxon>Bacteria</taxon>
        <taxon>Bacillati</taxon>
        <taxon>Actinomycetota</taxon>
        <taxon>Actinomycetes</taxon>
        <taxon>Propionibacteriales</taxon>
        <taxon>Nocardioidaceae</taxon>
        <taxon>Nocardioides</taxon>
    </lineage>
</organism>
<dbReference type="Proteomes" id="UP000679307">
    <property type="component" value="Chromosome"/>
</dbReference>
<reference evidence="2 3" key="1">
    <citation type="submission" date="2021-05" db="EMBL/GenBank/DDBJ databases">
        <title>Complete genome of Nocardioides aquaticus KCTC 9944T isolated from meromictic and hypersaline Ekho Lake, Antarctica.</title>
        <authorList>
            <person name="Hwang K."/>
            <person name="Kim K.M."/>
            <person name="Choe H."/>
        </authorList>
    </citation>
    <scope>NUCLEOTIDE SEQUENCE [LARGE SCALE GENOMIC DNA]</scope>
    <source>
        <strain evidence="2 3">KCTC 9944</strain>
    </source>
</reference>
<evidence type="ECO:0000313" key="2">
    <source>
        <dbReference type="EMBL" id="QVT81155.1"/>
    </source>
</evidence>
<dbReference type="Pfam" id="PF01814">
    <property type="entry name" value="Hemerythrin"/>
    <property type="match status" value="1"/>
</dbReference>
<gene>
    <name evidence="2" type="ORF">ENKNEFLB_03563</name>
</gene>
<proteinExistence type="predicted"/>
<sequence>MCEYCGCREVPAIAELMDEHTALMEQAHLVRQDLGAGDDAAAMARLRDLVTGLDRHMAREEAGIFRAIRSSGEFVDEIDALEGEHRDFSVEVAALAPGTPGFADRVRSLLDDLGVHVEREDLGIFPVSVVTLGATGWAVVEAAHEDSPSFLHDTGTHPRPPT</sequence>
<keyword evidence="3" id="KW-1185">Reference proteome</keyword>
<dbReference type="EMBL" id="CP075371">
    <property type="protein sequence ID" value="QVT81155.1"/>
    <property type="molecule type" value="Genomic_DNA"/>
</dbReference>